<sequence length="221" mass="24131">MNKKASDKTAEPVVVEPVTSKTEMDELKREMRSAEWNHWAEKNMQSLLVAAGLVVVGLIAGGMWLEHSHSRQDAAANLYEQALGETDAAKKTALLESLAGDFSSSSYAAMAQLQLIATDSKHADAHYQALISNSSAMDEWKWQARLDLAQLKIEQGDAAAAHTLLKEPVGKEYQQLRYFLLAGIAKDDAEKKKQLQKALDAAAPDQGLKQRIESQLAGLAS</sequence>
<dbReference type="Pfam" id="PF09976">
    <property type="entry name" value="TPR_21"/>
    <property type="match status" value="1"/>
</dbReference>
<dbReference type="EMBL" id="AATS01000013">
    <property type="protein sequence ID" value="EAU54038.1"/>
    <property type="molecule type" value="Genomic_DNA"/>
</dbReference>
<feature type="transmembrane region" description="Helical" evidence="1">
    <location>
        <begin position="47"/>
        <end position="65"/>
    </location>
</feature>
<gene>
    <name evidence="3" type="ORF">SPV1_03338</name>
</gene>
<keyword evidence="1" id="KW-0472">Membrane</keyword>
<accession>Q0EXK9</accession>
<evidence type="ECO:0000256" key="1">
    <source>
        <dbReference type="SAM" id="Phobius"/>
    </source>
</evidence>
<evidence type="ECO:0000313" key="4">
    <source>
        <dbReference type="Proteomes" id="UP000005297"/>
    </source>
</evidence>
<dbReference type="InParanoid" id="Q0EXK9"/>
<dbReference type="InterPro" id="IPR018704">
    <property type="entry name" value="SecYEG/CpoB_TPR"/>
</dbReference>
<feature type="domain" description="Ancillary SecYEG translocon subunit/Cell division coordinator CpoB TPR" evidence="2">
    <location>
        <begin position="38"/>
        <end position="219"/>
    </location>
</feature>
<dbReference type="OrthoDB" id="5293726at2"/>
<reference evidence="3 4" key="1">
    <citation type="submission" date="2006-09" db="EMBL/GenBank/DDBJ databases">
        <authorList>
            <person name="Emerson D."/>
            <person name="Ferriera S."/>
            <person name="Johnson J."/>
            <person name="Kravitz S."/>
            <person name="Halpern A."/>
            <person name="Remington K."/>
            <person name="Beeson K."/>
            <person name="Tran B."/>
            <person name="Rogers Y.-H."/>
            <person name="Friedman R."/>
            <person name="Venter J.C."/>
        </authorList>
    </citation>
    <scope>NUCLEOTIDE SEQUENCE [LARGE SCALE GENOMIC DNA]</scope>
    <source>
        <strain evidence="3 4">PV-1</strain>
    </source>
</reference>
<dbReference type="RefSeq" id="WP_009850938.1">
    <property type="nucleotide sequence ID" value="NZ_DS022295.1"/>
</dbReference>
<dbReference type="STRING" id="314344.AL013_12455"/>
<dbReference type="AlphaFoldDB" id="Q0EXK9"/>
<name>Q0EXK9_9PROT</name>
<keyword evidence="1" id="KW-0812">Transmembrane</keyword>
<comment type="caution">
    <text evidence="3">The sequence shown here is derived from an EMBL/GenBank/DDBJ whole genome shotgun (WGS) entry which is preliminary data.</text>
</comment>
<organism evidence="3 4">
    <name type="scientific">Mariprofundus ferrooxydans PV-1</name>
    <dbReference type="NCBI Taxonomy" id="314345"/>
    <lineage>
        <taxon>Bacteria</taxon>
        <taxon>Pseudomonadati</taxon>
        <taxon>Pseudomonadota</taxon>
        <taxon>Candidatius Mariprofundia</taxon>
        <taxon>Mariprofundales</taxon>
        <taxon>Mariprofundaceae</taxon>
        <taxon>Mariprofundus</taxon>
    </lineage>
</organism>
<dbReference type="Proteomes" id="UP000005297">
    <property type="component" value="Unassembled WGS sequence"/>
</dbReference>
<evidence type="ECO:0000259" key="2">
    <source>
        <dbReference type="Pfam" id="PF09976"/>
    </source>
</evidence>
<keyword evidence="4" id="KW-1185">Reference proteome</keyword>
<proteinExistence type="predicted"/>
<keyword evidence="1" id="KW-1133">Transmembrane helix</keyword>
<dbReference type="HOGENOM" id="CLU_1249395_0_0_0"/>
<protein>
    <recommendedName>
        <fullName evidence="2">Ancillary SecYEG translocon subunit/Cell division coordinator CpoB TPR domain-containing protein</fullName>
    </recommendedName>
</protein>
<evidence type="ECO:0000313" key="3">
    <source>
        <dbReference type="EMBL" id="EAU54038.1"/>
    </source>
</evidence>